<name>A9MKT9_SALAR</name>
<dbReference type="STRING" id="41514.SARI_00731"/>
<organism evidence="1 2">
    <name type="scientific">Salmonella arizonae (strain ATCC BAA-731 / CDC346-86 / RSK2980)</name>
    <dbReference type="NCBI Taxonomy" id="41514"/>
    <lineage>
        <taxon>Bacteria</taxon>
        <taxon>Pseudomonadati</taxon>
        <taxon>Pseudomonadota</taxon>
        <taxon>Gammaproteobacteria</taxon>
        <taxon>Enterobacterales</taxon>
        <taxon>Enterobacteriaceae</taxon>
        <taxon>Salmonella</taxon>
    </lineage>
</organism>
<keyword evidence="2" id="KW-1185">Reference proteome</keyword>
<dbReference type="EMBL" id="CP000880">
    <property type="protein sequence ID" value="ABX20654.1"/>
    <property type="molecule type" value="Genomic_DNA"/>
</dbReference>
<dbReference type="HOGENOM" id="CLU_3221689_0_0_6"/>
<dbReference type="Proteomes" id="UP000002084">
    <property type="component" value="Chromosome"/>
</dbReference>
<sequence>MVGQNISVKHSALYDNTLSHSIYLCIGGIHTVYPSFSSGKCFEN</sequence>
<evidence type="ECO:0000313" key="2">
    <source>
        <dbReference type="Proteomes" id="UP000002084"/>
    </source>
</evidence>
<dbReference type="AlphaFoldDB" id="A9MKT9"/>
<evidence type="ECO:0000313" key="1">
    <source>
        <dbReference type="EMBL" id="ABX20654.1"/>
    </source>
</evidence>
<accession>A9MKT9</accession>
<gene>
    <name evidence="1" type="ordered locus">SARI_00731</name>
</gene>
<dbReference type="KEGG" id="ses:SARI_00731"/>
<reference evidence="1 2" key="1">
    <citation type="submission" date="2007-11" db="EMBL/GenBank/DDBJ databases">
        <authorList>
            <consortium name="The Salmonella enterica serovar Arizonae Genome Sequencing Project"/>
            <person name="McClelland M."/>
            <person name="Sanderson E.K."/>
            <person name="Porwollik S."/>
            <person name="Spieth J."/>
            <person name="Clifton W.S."/>
            <person name="Fulton R."/>
            <person name="Chunyan W."/>
            <person name="Wollam A."/>
            <person name="Shah N."/>
            <person name="Pepin K."/>
            <person name="Bhonagiri V."/>
            <person name="Nash W."/>
            <person name="Johnson M."/>
            <person name="Thiruvilangam P."/>
            <person name="Wilson R."/>
        </authorList>
    </citation>
    <scope>NUCLEOTIDE SEQUENCE [LARGE SCALE GENOMIC DNA]</scope>
    <source>
        <strain evidence="2">ATCC BAA-731 / CDC346-86 / RSK2980</strain>
    </source>
</reference>
<protein>
    <submittedName>
        <fullName evidence="1">Uncharacterized protein</fullName>
    </submittedName>
</protein>
<proteinExistence type="predicted"/>